<reference evidence="2" key="1">
    <citation type="journal article" date="2012" name="Nature">
        <title>The tomato genome sequence provides insights into fleshy fruit evolution.</title>
        <authorList>
            <consortium name="Tomato Genome Consortium"/>
        </authorList>
    </citation>
    <scope>NUCLEOTIDE SEQUENCE [LARGE SCALE GENOMIC DNA]</scope>
    <source>
        <strain evidence="2">cv. Heinz 1706</strain>
    </source>
</reference>
<evidence type="ECO:0000259" key="1">
    <source>
        <dbReference type="Pfam" id="PF13837"/>
    </source>
</evidence>
<dbReference type="PANTHER" id="PTHR47211">
    <property type="entry name" value="TRIHELIX TRANSCRIPTION FACTOR ASR3"/>
    <property type="match status" value="1"/>
</dbReference>
<dbReference type="Pfam" id="PF13837">
    <property type="entry name" value="Myb_DNA-bind_4"/>
    <property type="match status" value="1"/>
</dbReference>
<dbReference type="AlphaFoldDB" id="A0A3Q7EFI5"/>
<dbReference type="GO" id="GO:0005634">
    <property type="term" value="C:nucleus"/>
    <property type="evidence" value="ECO:0000318"/>
    <property type="project" value="GO_Central"/>
</dbReference>
<dbReference type="Proteomes" id="UP000004994">
    <property type="component" value="Chromosome 1"/>
</dbReference>
<evidence type="ECO:0000313" key="2">
    <source>
        <dbReference type="EnsemblPlants" id="Solyc01g065847.1.1"/>
    </source>
</evidence>
<organism evidence="2">
    <name type="scientific">Solanum lycopersicum</name>
    <name type="common">Tomato</name>
    <name type="synonym">Lycopersicon esculentum</name>
    <dbReference type="NCBI Taxonomy" id="4081"/>
    <lineage>
        <taxon>Eukaryota</taxon>
        <taxon>Viridiplantae</taxon>
        <taxon>Streptophyta</taxon>
        <taxon>Embryophyta</taxon>
        <taxon>Tracheophyta</taxon>
        <taxon>Spermatophyta</taxon>
        <taxon>Magnoliopsida</taxon>
        <taxon>eudicotyledons</taxon>
        <taxon>Gunneridae</taxon>
        <taxon>Pentapetalae</taxon>
        <taxon>asterids</taxon>
        <taxon>lamiids</taxon>
        <taxon>Solanales</taxon>
        <taxon>Solanaceae</taxon>
        <taxon>Solanoideae</taxon>
        <taxon>Solaneae</taxon>
        <taxon>Solanum</taxon>
        <taxon>Solanum subgen. Lycopersicon</taxon>
    </lineage>
</organism>
<dbReference type="Gene3D" id="1.10.10.60">
    <property type="entry name" value="Homeodomain-like"/>
    <property type="match status" value="1"/>
</dbReference>
<feature type="domain" description="Myb/SANT-like DNA-binding" evidence="1">
    <location>
        <begin position="24"/>
        <end position="101"/>
    </location>
</feature>
<keyword evidence="3" id="KW-1185">Reference proteome</keyword>
<dbReference type="GO" id="GO:0006355">
    <property type="term" value="P:regulation of DNA-templated transcription"/>
    <property type="evidence" value="ECO:0000318"/>
    <property type="project" value="GO_Central"/>
</dbReference>
<dbReference type="PaxDb" id="4081-Solyc01g065890.1.1"/>
<protein>
    <recommendedName>
        <fullName evidence="1">Myb/SANT-like DNA-binding domain-containing protein</fullName>
    </recommendedName>
</protein>
<reference evidence="2" key="2">
    <citation type="submission" date="2019-01" db="UniProtKB">
        <authorList>
            <consortium name="EnsemblPlants"/>
        </authorList>
    </citation>
    <scope>IDENTIFICATION</scope>
    <source>
        <strain evidence="2">cv. Heinz 1706</strain>
    </source>
</reference>
<sequence>MSSYTKYYYKYPKMASESNNLKQLILILYTDFDIRNQSINVGSTQVEAKWDSVSSYCKIQWVNRGPIQCQRRWSNLFGDFMKIKEWESQIKEEKESFWMMCNNFKREKNLSGFIIEKCLIFLIMEMAIKKVWT</sequence>
<dbReference type="EnsemblPlants" id="Solyc01g065847.1.1">
    <property type="protein sequence ID" value="Solyc01g065847.1.1"/>
    <property type="gene ID" value="Solyc01g065847.1"/>
</dbReference>
<dbReference type="Gramene" id="Solyc01g065847.1.1">
    <property type="protein sequence ID" value="Solyc01g065847.1.1"/>
    <property type="gene ID" value="Solyc01g065847.1"/>
</dbReference>
<dbReference type="InParanoid" id="A0A3Q7EFI5"/>
<evidence type="ECO:0000313" key="3">
    <source>
        <dbReference type="Proteomes" id="UP000004994"/>
    </source>
</evidence>
<proteinExistence type="predicted"/>
<name>A0A3Q7EFI5_SOLLC</name>
<accession>A0A3Q7EFI5</accession>
<dbReference type="STRING" id="4081.A0A3Q7EFI5"/>
<dbReference type="InterPro" id="IPR044822">
    <property type="entry name" value="Myb_DNA-bind_4"/>
</dbReference>
<dbReference type="PANTHER" id="PTHR47211:SF6">
    <property type="entry name" value="MYB_SANT-LIKE DNA-BINDING DOMAIN-CONTAINING PROTEIN"/>
    <property type="match status" value="1"/>
</dbReference>